<feature type="transmembrane region" description="Helical" evidence="10">
    <location>
        <begin position="153"/>
        <end position="171"/>
    </location>
</feature>
<dbReference type="InterPro" id="IPR036938">
    <property type="entry name" value="PAP2/HPO_sf"/>
</dbReference>
<organism evidence="12 13">
    <name type="scientific">OM182 bacterium</name>
    <dbReference type="NCBI Taxonomy" id="2510334"/>
    <lineage>
        <taxon>Bacteria</taxon>
        <taxon>Pseudomonadati</taxon>
        <taxon>Pseudomonadota</taxon>
        <taxon>Gammaproteobacteria</taxon>
        <taxon>OMG group</taxon>
        <taxon>OM182 clade</taxon>
    </lineage>
</organism>
<accession>A0A520RUM0</accession>
<dbReference type="EMBL" id="SHAH01000114">
    <property type="protein sequence ID" value="RZO73936.1"/>
    <property type="molecule type" value="Genomic_DNA"/>
</dbReference>
<dbReference type="PANTHER" id="PTHR14969:SF62">
    <property type="entry name" value="DECAPRENYLPHOSPHORYL-5-PHOSPHORIBOSE PHOSPHATASE RV3807C-RELATED"/>
    <property type="match status" value="1"/>
</dbReference>
<dbReference type="SMART" id="SM00014">
    <property type="entry name" value="acidPPc"/>
    <property type="match status" value="1"/>
</dbReference>
<evidence type="ECO:0000313" key="12">
    <source>
        <dbReference type="EMBL" id="RZO73936.1"/>
    </source>
</evidence>
<evidence type="ECO:0000256" key="2">
    <source>
        <dbReference type="ARBA" id="ARBA00012374"/>
    </source>
</evidence>
<dbReference type="AlphaFoldDB" id="A0A520RUM0"/>
<dbReference type="PANTHER" id="PTHR14969">
    <property type="entry name" value="SPHINGOSINE-1-PHOSPHATE PHOSPHOHYDROLASE"/>
    <property type="match status" value="1"/>
</dbReference>
<feature type="domain" description="Phosphatidic acid phosphatase type 2/haloperoxidase" evidence="11">
    <location>
        <begin position="59"/>
        <end position="168"/>
    </location>
</feature>
<dbReference type="GO" id="GO:0005886">
    <property type="term" value="C:plasma membrane"/>
    <property type="evidence" value="ECO:0007669"/>
    <property type="project" value="UniProtKB-SubCell"/>
</dbReference>
<comment type="subcellular location">
    <subcellularLocation>
        <location evidence="1">Cell membrane</location>
        <topology evidence="1">Multi-pass membrane protein</topology>
    </subcellularLocation>
</comment>
<evidence type="ECO:0000256" key="4">
    <source>
        <dbReference type="ARBA" id="ARBA00022692"/>
    </source>
</evidence>
<keyword evidence="7 10" id="KW-0472">Membrane</keyword>
<evidence type="ECO:0000256" key="5">
    <source>
        <dbReference type="ARBA" id="ARBA00022801"/>
    </source>
</evidence>
<gene>
    <name evidence="12" type="ORF">EVA69_06365</name>
</gene>
<comment type="catalytic activity">
    <reaction evidence="9">
        <text>di-trans,octa-cis-undecaprenyl diphosphate + H2O = di-trans,octa-cis-undecaprenyl phosphate + phosphate + H(+)</text>
        <dbReference type="Rhea" id="RHEA:28094"/>
        <dbReference type="ChEBI" id="CHEBI:15377"/>
        <dbReference type="ChEBI" id="CHEBI:15378"/>
        <dbReference type="ChEBI" id="CHEBI:43474"/>
        <dbReference type="ChEBI" id="CHEBI:58405"/>
        <dbReference type="ChEBI" id="CHEBI:60392"/>
        <dbReference type="EC" id="3.6.1.27"/>
    </reaction>
</comment>
<name>A0A520RUM0_9GAMM</name>
<dbReference type="GO" id="GO:0050380">
    <property type="term" value="F:undecaprenyl-diphosphatase activity"/>
    <property type="evidence" value="ECO:0007669"/>
    <property type="project" value="UniProtKB-EC"/>
</dbReference>
<evidence type="ECO:0000256" key="10">
    <source>
        <dbReference type="SAM" id="Phobius"/>
    </source>
</evidence>
<evidence type="ECO:0000313" key="13">
    <source>
        <dbReference type="Proteomes" id="UP000320404"/>
    </source>
</evidence>
<evidence type="ECO:0000259" key="11">
    <source>
        <dbReference type="SMART" id="SM00014"/>
    </source>
</evidence>
<sequence length="172" mass="18567">MINGVSAWDQSAFLRVNRLQHNSHLILTFRILSHSGDGYLYVLLGISLHLFESADSVQFLKSALLAFALEIPCFLALKALIKRERPCEHLAGCSFAVTPSDKFSMPSGHTAAAFLMSSLIAGFYPAFTVLAYIWASLIGASRVFLGVHYPTDVVAGAALGWSCTALSVSLLS</sequence>
<dbReference type="SUPFAM" id="SSF48317">
    <property type="entry name" value="Acid phosphatase/Vanadium-dependent haloperoxidase"/>
    <property type="match status" value="1"/>
</dbReference>
<evidence type="ECO:0000256" key="6">
    <source>
        <dbReference type="ARBA" id="ARBA00022989"/>
    </source>
</evidence>
<dbReference type="Proteomes" id="UP000320404">
    <property type="component" value="Unassembled WGS sequence"/>
</dbReference>
<evidence type="ECO:0000256" key="9">
    <source>
        <dbReference type="ARBA" id="ARBA00047594"/>
    </source>
</evidence>
<dbReference type="Gene3D" id="1.20.144.10">
    <property type="entry name" value="Phosphatidic acid phosphatase type 2/haloperoxidase"/>
    <property type="match status" value="1"/>
</dbReference>
<keyword evidence="4 10" id="KW-0812">Transmembrane</keyword>
<keyword evidence="3" id="KW-1003">Cell membrane</keyword>
<comment type="caution">
    <text evidence="12">The sequence shown here is derived from an EMBL/GenBank/DDBJ whole genome shotgun (WGS) entry which is preliminary data.</text>
</comment>
<dbReference type="EC" id="3.6.1.27" evidence="2"/>
<evidence type="ECO:0000256" key="7">
    <source>
        <dbReference type="ARBA" id="ARBA00023136"/>
    </source>
</evidence>
<keyword evidence="6 10" id="KW-1133">Transmembrane helix</keyword>
<feature type="transmembrane region" description="Helical" evidence="10">
    <location>
        <begin position="112"/>
        <end position="133"/>
    </location>
</feature>
<dbReference type="InterPro" id="IPR000326">
    <property type="entry name" value="PAP2/HPO"/>
</dbReference>
<evidence type="ECO:0000256" key="8">
    <source>
        <dbReference type="ARBA" id="ARBA00032707"/>
    </source>
</evidence>
<protein>
    <recommendedName>
        <fullName evidence="2">undecaprenyl-diphosphate phosphatase</fullName>
        <ecNumber evidence="2">3.6.1.27</ecNumber>
    </recommendedName>
    <alternativeName>
        <fullName evidence="8">Undecaprenyl pyrophosphate phosphatase</fullName>
    </alternativeName>
</protein>
<reference evidence="12 13" key="1">
    <citation type="submission" date="2019-02" db="EMBL/GenBank/DDBJ databases">
        <title>Prokaryotic population dynamics and viral predation in marine succession experiment using metagenomics: the confinement effect.</title>
        <authorList>
            <person name="Haro-Moreno J.M."/>
            <person name="Rodriguez-Valera F."/>
            <person name="Lopez-Perez M."/>
        </authorList>
    </citation>
    <scope>NUCLEOTIDE SEQUENCE [LARGE SCALE GENOMIC DNA]</scope>
    <source>
        <strain evidence="12">MED-G158</strain>
    </source>
</reference>
<evidence type="ECO:0000256" key="1">
    <source>
        <dbReference type="ARBA" id="ARBA00004651"/>
    </source>
</evidence>
<evidence type="ECO:0000256" key="3">
    <source>
        <dbReference type="ARBA" id="ARBA00022475"/>
    </source>
</evidence>
<dbReference type="Pfam" id="PF01569">
    <property type="entry name" value="PAP2"/>
    <property type="match status" value="1"/>
</dbReference>
<proteinExistence type="predicted"/>
<keyword evidence="5" id="KW-0378">Hydrolase</keyword>